<protein>
    <submittedName>
        <fullName evidence="2">Uncharacterized protein</fullName>
    </submittedName>
</protein>
<reference evidence="3" key="1">
    <citation type="submission" date="2016-08" db="EMBL/GenBank/DDBJ databases">
        <authorList>
            <person name="Varghese N."/>
            <person name="Submissions Spin"/>
        </authorList>
    </citation>
    <scope>NUCLEOTIDE SEQUENCE [LARGE SCALE GENOMIC DNA]</scope>
    <source>
        <strain evidence="3">R-53248</strain>
    </source>
</reference>
<dbReference type="EMBL" id="FMAQ01000001">
    <property type="protein sequence ID" value="SCB81357.1"/>
    <property type="molecule type" value="Genomic_DNA"/>
</dbReference>
<sequence length="162" mass="19496">MLFSIIRSVTSGCFVLLWAISVCSFFFKNYYIGLTFIIIGVLAYYLVFIKYTNIIINKHITIFKSEFKDEFVRSNFYCDRAYENFMYFDRINKQICFTDQDTNKIVSRLNYDDLLSAKFSSNPYVIMKFKLINQEIKVKFDYFSKDYISLRTRFSRLTTIYE</sequence>
<proteinExistence type="predicted"/>
<feature type="transmembrane region" description="Helical" evidence="1">
    <location>
        <begin position="9"/>
        <end position="27"/>
    </location>
</feature>
<gene>
    <name evidence="2" type="ORF">GA0061081_101391</name>
</gene>
<name>A0A1C3ZG21_9GAMM</name>
<keyword evidence="3" id="KW-1185">Reference proteome</keyword>
<evidence type="ECO:0000313" key="3">
    <source>
        <dbReference type="Proteomes" id="UP000199670"/>
    </source>
</evidence>
<dbReference type="Proteomes" id="UP000199670">
    <property type="component" value="Unassembled WGS sequence"/>
</dbReference>
<feature type="transmembrane region" description="Helical" evidence="1">
    <location>
        <begin position="33"/>
        <end position="56"/>
    </location>
</feature>
<keyword evidence="1" id="KW-0472">Membrane</keyword>
<accession>A0A1C3ZG21</accession>
<evidence type="ECO:0000256" key="1">
    <source>
        <dbReference type="SAM" id="Phobius"/>
    </source>
</evidence>
<keyword evidence="1" id="KW-1133">Transmembrane helix</keyword>
<organism evidence="2 3">
    <name type="scientific">Gilliamella bombicola</name>
    <dbReference type="NCBI Taxonomy" id="1798182"/>
    <lineage>
        <taxon>Bacteria</taxon>
        <taxon>Pseudomonadati</taxon>
        <taxon>Pseudomonadota</taxon>
        <taxon>Gammaproteobacteria</taxon>
        <taxon>Orbales</taxon>
        <taxon>Orbaceae</taxon>
        <taxon>Gilliamella</taxon>
    </lineage>
</organism>
<keyword evidence="1" id="KW-0812">Transmembrane</keyword>
<dbReference type="AlphaFoldDB" id="A0A1C3ZG21"/>
<dbReference type="RefSeq" id="WP_091346577.1">
    <property type="nucleotide sequence ID" value="NZ_FMAQ01000001.1"/>
</dbReference>
<evidence type="ECO:0000313" key="2">
    <source>
        <dbReference type="EMBL" id="SCB81357.1"/>
    </source>
</evidence>